<gene>
    <name evidence="4" type="primary">orf121</name>
</gene>
<evidence type="ECO:0000313" key="3">
    <source>
        <dbReference type="EMBL" id="QID02834.1"/>
    </source>
</evidence>
<dbReference type="EMBL" id="MN977365">
    <property type="protein sequence ID" value="QID02834.1"/>
    <property type="molecule type" value="Genomic_DNA"/>
</dbReference>
<keyword evidence="1" id="KW-0812">Transmembrane</keyword>
<protein>
    <submittedName>
        <fullName evidence="4">Uncharacterized protein</fullName>
    </submittedName>
</protein>
<keyword evidence="1" id="KW-1133">Transmembrane helix</keyword>
<evidence type="ECO:0000313" key="2">
    <source>
        <dbReference type="EMBL" id="QID02766.1"/>
    </source>
</evidence>
<organism evidence="4">
    <name type="scientific">Orbilia oligospora</name>
    <name type="common">Nematode-trapping fungus</name>
    <name type="synonym">Arthrobotrys oligospora</name>
    <dbReference type="NCBI Taxonomy" id="2813651"/>
    <lineage>
        <taxon>Eukaryota</taxon>
        <taxon>Fungi</taxon>
        <taxon>Dikarya</taxon>
        <taxon>Ascomycota</taxon>
        <taxon>Pezizomycotina</taxon>
        <taxon>Orbiliomycetes</taxon>
        <taxon>Orbiliales</taxon>
        <taxon>Orbiliaceae</taxon>
        <taxon>Orbilia</taxon>
    </lineage>
</organism>
<feature type="transmembrane region" description="Helical" evidence="1">
    <location>
        <begin position="6"/>
        <end position="25"/>
    </location>
</feature>
<dbReference type="AlphaFoldDB" id="A0A6G6A3J7"/>
<keyword evidence="1" id="KW-0472">Membrane</keyword>
<geneLocation type="mitochondrion" evidence="4"/>
<proteinExistence type="predicted"/>
<dbReference type="EMBL" id="MN977366">
    <property type="protein sequence ID" value="QID02876.1"/>
    <property type="molecule type" value="Genomic_DNA"/>
</dbReference>
<accession>A0A6G6A3J7</accession>
<reference evidence="4" key="1">
    <citation type="submission" date="2020-01" db="EMBL/GenBank/DDBJ databases">
        <authorList>
            <person name="Fang M.L."/>
            <person name="Zhang Y."/>
        </authorList>
    </citation>
    <scope>NUCLEOTIDE SEQUENCE</scope>
    <source>
        <strain evidence="2">YMF1.02765</strain>
        <strain evidence="3">YMF1.02775</strain>
        <strain evidence="4">YMF1.03037</strain>
    </source>
</reference>
<dbReference type="EMBL" id="MN977364">
    <property type="protein sequence ID" value="QID02766.1"/>
    <property type="molecule type" value="Genomic_DNA"/>
</dbReference>
<keyword evidence="4" id="KW-0496">Mitochondrion</keyword>
<feature type="transmembrane region" description="Helical" evidence="1">
    <location>
        <begin position="91"/>
        <end position="111"/>
    </location>
</feature>
<name>A0A6G6A3J7_ORBOL</name>
<evidence type="ECO:0000313" key="4">
    <source>
        <dbReference type="EMBL" id="QID02876.1"/>
    </source>
</evidence>
<evidence type="ECO:0000256" key="1">
    <source>
        <dbReference type="SAM" id="Phobius"/>
    </source>
</evidence>
<sequence>MLQFNFYVEITFVFIILIILIYIFVKLMWNKPFGFYIFLWCLSFFIRSNILRQVGYENGNLTFDNFLIFFLVLLPWLLMINRLNKELIHNYIIKLLKLIILIIFVRRFGYFEPVLRFRSWT</sequence>
<feature type="transmembrane region" description="Helical" evidence="1">
    <location>
        <begin position="62"/>
        <end position="79"/>
    </location>
</feature>
<feature type="transmembrane region" description="Helical" evidence="1">
    <location>
        <begin position="32"/>
        <end position="50"/>
    </location>
</feature>